<accession>A0A0B7IUU0</accession>
<dbReference type="EMBL" id="CDOL01000281">
    <property type="protein sequence ID" value="CEN54409.1"/>
    <property type="molecule type" value="Genomic_DNA"/>
</dbReference>
<feature type="domain" description="AAA" evidence="1">
    <location>
        <begin position="2"/>
        <end position="170"/>
    </location>
</feature>
<evidence type="ECO:0000313" key="2">
    <source>
        <dbReference type="EMBL" id="CEN54409.1"/>
    </source>
</evidence>
<dbReference type="RefSeq" id="WP_042010093.1">
    <property type="nucleotide sequence ID" value="NZ_CDOL01000281.1"/>
</dbReference>
<dbReference type="InterPro" id="IPR025669">
    <property type="entry name" value="AAA_dom"/>
</dbReference>
<sequence length="254" mass="28563">MIIVNLNKKGGVGKTTNTIHIASYLASKKKKVLLIDADNQCDLSWSNGVADCDAVFNIVDFLSDNSEKEADFKISQENLYLLPGSQNFEASLYDRFALQKKIKQYNIDSFFDFVFIDVPPAGINSYVVTPAEMALCASDAFLCTIKADMYSVNNLNSFLGNVFKLQDKYDLGLKFLGVYFSDVNEHKIIFKKFRDMIEEQAGDVLLKTYIRSDAEVEKAAVVGQTIFQFNPSCRAAQDYKDLTNEILKKIKNNG</sequence>
<dbReference type="PANTHER" id="PTHR13696:SF99">
    <property type="entry name" value="COBYRINIC ACID AC-DIAMIDE SYNTHASE"/>
    <property type="match status" value="1"/>
</dbReference>
<reference evidence="2 3" key="1">
    <citation type="submission" date="2015-01" db="EMBL/GenBank/DDBJ databases">
        <authorList>
            <person name="Xiang T."/>
            <person name="Song Y."/>
            <person name="Huang L."/>
            <person name="Wang B."/>
            <person name="Wu P."/>
        </authorList>
    </citation>
    <scope>NUCLEOTIDE SEQUENCE [LARGE SCALE GENOMIC DNA]</scope>
    <source>
        <strain evidence="2 3">CcD93</strain>
    </source>
</reference>
<dbReference type="CDD" id="cd02042">
    <property type="entry name" value="ParAB_family"/>
    <property type="match status" value="1"/>
</dbReference>
<name>A0A0B7IUU0_9FLAO</name>
<dbReference type="InterPro" id="IPR027417">
    <property type="entry name" value="P-loop_NTPase"/>
</dbReference>
<protein>
    <submittedName>
        <fullName evidence="2">CobQ/CobB/MinD/ParA nucleotide binding domain protein</fullName>
    </submittedName>
</protein>
<dbReference type="OrthoDB" id="9815116at2"/>
<proteinExistence type="predicted"/>
<evidence type="ECO:0000259" key="1">
    <source>
        <dbReference type="Pfam" id="PF13614"/>
    </source>
</evidence>
<evidence type="ECO:0000313" key="3">
    <source>
        <dbReference type="Proteomes" id="UP000038200"/>
    </source>
</evidence>
<dbReference type="PANTHER" id="PTHR13696">
    <property type="entry name" value="P-LOOP CONTAINING NUCLEOSIDE TRIPHOSPHATE HYDROLASE"/>
    <property type="match status" value="1"/>
</dbReference>
<dbReference type="AlphaFoldDB" id="A0A0B7IUU0"/>
<dbReference type="Gene3D" id="3.40.50.300">
    <property type="entry name" value="P-loop containing nucleotide triphosphate hydrolases"/>
    <property type="match status" value="1"/>
</dbReference>
<dbReference type="Pfam" id="PF13614">
    <property type="entry name" value="AAA_31"/>
    <property type="match status" value="1"/>
</dbReference>
<dbReference type="Proteomes" id="UP000038200">
    <property type="component" value="Unassembled WGS sequence"/>
</dbReference>
<dbReference type="InterPro" id="IPR050678">
    <property type="entry name" value="DNA_Partitioning_ATPase"/>
</dbReference>
<organism evidence="2 3">
    <name type="scientific">Capnocytophaga canis</name>
    <dbReference type="NCBI Taxonomy" id="1848903"/>
    <lineage>
        <taxon>Bacteria</taxon>
        <taxon>Pseudomonadati</taxon>
        <taxon>Bacteroidota</taxon>
        <taxon>Flavobacteriia</taxon>
        <taxon>Flavobacteriales</taxon>
        <taxon>Flavobacteriaceae</taxon>
        <taxon>Capnocytophaga</taxon>
    </lineage>
</organism>
<gene>
    <name evidence="2" type="ORF">CCAND93_880006</name>
</gene>
<dbReference type="SUPFAM" id="SSF52540">
    <property type="entry name" value="P-loop containing nucleoside triphosphate hydrolases"/>
    <property type="match status" value="1"/>
</dbReference>